<organism evidence="3">
    <name type="scientific">Thiolapillus brandeum</name>
    <dbReference type="NCBI Taxonomy" id="1076588"/>
    <lineage>
        <taxon>Bacteria</taxon>
        <taxon>Pseudomonadati</taxon>
        <taxon>Pseudomonadota</taxon>
        <taxon>Gammaproteobacteria</taxon>
        <taxon>Chromatiales</taxon>
        <taxon>Sedimenticolaceae</taxon>
        <taxon>Thiolapillus</taxon>
    </lineage>
</organism>
<accession>A0A831WCQ8</accession>
<gene>
    <name evidence="3" type="ORF">ENJ12_04550</name>
</gene>
<keyword evidence="2" id="KW-0732">Signal</keyword>
<evidence type="ECO:0000256" key="1">
    <source>
        <dbReference type="SAM" id="MobiDB-lite"/>
    </source>
</evidence>
<evidence type="ECO:0000256" key="2">
    <source>
        <dbReference type="SAM" id="SignalP"/>
    </source>
</evidence>
<dbReference type="AlphaFoldDB" id="A0A831WCQ8"/>
<dbReference type="Proteomes" id="UP000886339">
    <property type="component" value="Unassembled WGS sequence"/>
</dbReference>
<feature type="signal peptide" evidence="2">
    <location>
        <begin position="1"/>
        <end position="18"/>
    </location>
</feature>
<feature type="compositionally biased region" description="Polar residues" evidence="1">
    <location>
        <begin position="170"/>
        <end position="180"/>
    </location>
</feature>
<name>A0A831WCQ8_9GAMM</name>
<proteinExistence type="predicted"/>
<sequence>MHTLPMILLLVLSTGLQAHEYLFTPAADAVDPARAKRISLLLYTGPDASQAVEEHLLTPDQWQLTEKNSSPVWSIHIDSNLPRPLWGEVMVDEQPSGIRIQAATPGGLTSEGEITSNTGFRFPDNSLQTSAANTAALEQVFGGAGSCPAGSSIRAIDADGNVTCETDDVGTSGSNITAVNPGTGLSGGGSSGDLTLSLETAYQLPQSCANDEIARWDGSQWLCAASASNGITGITAGNGLSGGGSSGDVTLSVNTSAIQARVSSGCPSGQSIRGIHQNGSVVCQADTHATAGEGLTYDGNTLRVATLPKPGHTSTILDSVGDTGRQPAIIIGLDGLPLISYYNATTQDLYVYHCDDLTCSSGTATAIDTTGSVGQYSSITIGRNGFGLISYYDAGNADLKLARCQNRACSSAIVSSLDTAGAVGKWTSITTTGSGYAFISYFDDGNKDLKVLRCNNEACSSSSVWTIDSNGSVGEYSSVMRNGRDDAWISYYDRSNGDLKVARCTNMSCSSPLIATVDGSPTSASGGSDEDTGLWTSITAAADGRPLIAYGKPNPGSAAFVAHCTNFNCSTATVNALIFGTEFRYFSITLAPDGLGRITYGWGNGSRIYYSQCNDAGCTSDQINDSAVFGGQPGETSLTIGADGLPIFVYFSGSISALRAVHCSDLSCAPYLRRR</sequence>
<dbReference type="EMBL" id="DRLF01000166">
    <property type="protein sequence ID" value="HEC06094.1"/>
    <property type="molecule type" value="Genomic_DNA"/>
</dbReference>
<comment type="caution">
    <text evidence="3">The sequence shown here is derived from an EMBL/GenBank/DDBJ whole genome shotgun (WGS) entry which is preliminary data.</text>
</comment>
<reference evidence="3" key="1">
    <citation type="journal article" date="2020" name="mSystems">
        <title>Genome- and Community-Level Interaction Insights into Carbon Utilization and Element Cycling Functions of Hydrothermarchaeota in Hydrothermal Sediment.</title>
        <authorList>
            <person name="Zhou Z."/>
            <person name="Liu Y."/>
            <person name="Xu W."/>
            <person name="Pan J."/>
            <person name="Luo Z.H."/>
            <person name="Li M."/>
        </authorList>
    </citation>
    <scope>NUCLEOTIDE SEQUENCE [LARGE SCALE GENOMIC DNA]</scope>
    <source>
        <strain evidence="3">HyVt-458</strain>
    </source>
</reference>
<evidence type="ECO:0000313" key="3">
    <source>
        <dbReference type="EMBL" id="HEC06094.1"/>
    </source>
</evidence>
<protein>
    <submittedName>
        <fullName evidence="3">Uncharacterized protein</fullName>
    </submittedName>
</protein>
<feature type="chain" id="PRO_5032326419" evidence="2">
    <location>
        <begin position="19"/>
        <end position="675"/>
    </location>
</feature>
<feature type="region of interest" description="Disordered" evidence="1">
    <location>
        <begin position="170"/>
        <end position="189"/>
    </location>
</feature>